<dbReference type="GO" id="GO:0005524">
    <property type="term" value="F:ATP binding"/>
    <property type="evidence" value="ECO:0007669"/>
    <property type="project" value="UniProtKB-KW"/>
</dbReference>
<evidence type="ECO:0000256" key="9">
    <source>
        <dbReference type="ARBA" id="ARBA00022840"/>
    </source>
</evidence>
<evidence type="ECO:0000256" key="10">
    <source>
        <dbReference type="ARBA" id="ARBA00023012"/>
    </source>
</evidence>
<evidence type="ECO:0000256" key="1">
    <source>
        <dbReference type="ARBA" id="ARBA00000085"/>
    </source>
</evidence>
<keyword evidence="6" id="KW-0808">Transferase</keyword>
<dbReference type="SUPFAM" id="SSF47384">
    <property type="entry name" value="Homodimeric domain of signal transducing histidine kinase"/>
    <property type="match status" value="1"/>
</dbReference>
<dbReference type="Gene3D" id="1.10.287.130">
    <property type="match status" value="1"/>
</dbReference>
<evidence type="ECO:0000256" key="4">
    <source>
        <dbReference type="ARBA" id="ARBA00022475"/>
    </source>
</evidence>
<dbReference type="Gene3D" id="3.30.565.10">
    <property type="entry name" value="Histidine kinase-like ATPase, C-terminal domain"/>
    <property type="match status" value="1"/>
</dbReference>
<evidence type="ECO:0000256" key="11">
    <source>
        <dbReference type="ARBA" id="ARBA00023136"/>
    </source>
</evidence>
<organism evidence="15 16">
    <name type="scientific">Mesobacillus zeae</name>
    <dbReference type="NCBI Taxonomy" id="1917180"/>
    <lineage>
        <taxon>Bacteria</taxon>
        <taxon>Bacillati</taxon>
        <taxon>Bacillota</taxon>
        <taxon>Bacilli</taxon>
        <taxon>Bacillales</taxon>
        <taxon>Bacillaceae</taxon>
        <taxon>Mesobacillus</taxon>
    </lineage>
</organism>
<dbReference type="EC" id="2.7.13.3" evidence="3"/>
<dbReference type="PRINTS" id="PR00344">
    <property type="entry name" value="BCTRLSENSOR"/>
</dbReference>
<dbReference type="SMART" id="SM00388">
    <property type="entry name" value="HisKA"/>
    <property type="match status" value="1"/>
</dbReference>
<dbReference type="SMART" id="SM00304">
    <property type="entry name" value="HAMP"/>
    <property type="match status" value="1"/>
</dbReference>
<dbReference type="Proteomes" id="UP000265816">
    <property type="component" value="Unassembled WGS sequence"/>
</dbReference>
<keyword evidence="10" id="KW-0902">Two-component regulatory system</keyword>
<dbReference type="InterPro" id="IPR003594">
    <property type="entry name" value="HATPase_dom"/>
</dbReference>
<dbReference type="InterPro" id="IPR003661">
    <property type="entry name" value="HisK_dim/P_dom"/>
</dbReference>
<dbReference type="PROSITE" id="PS50885">
    <property type="entry name" value="HAMP"/>
    <property type="match status" value="1"/>
</dbReference>
<evidence type="ECO:0000313" key="15">
    <source>
        <dbReference type="EMBL" id="RID82353.1"/>
    </source>
</evidence>
<dbReference type="EMBL" id="QWVT01000039">
    <property type="protein sequence ID" value="RID82353.1"/>
    <property type="molecule type" value="Genomic_DNA"/>
</dbReference>
<evidence type="ECO:0000313" key="16">
    <source>
        <dbReference type="Proteomes" id="UP000265816"/>
    </source>
</evidence>
<dbReference type="AlphaFoldDB" id="A0A398B3L4"/>
<evidence type="ECO:0000259" key="13">
    <source>
        <dbReference type="PROSITE" id="PS50109"/>
    </source>
</evidence>
<dbReference type="PROSITE" id="PS50109">
    <property type="entry name" value="HIS_KIN"/>
    <property type="match status" value="1"/>
</dbReference>
<keyword evidence="4" id="KW-1003">Cell membrane</keyword>
<keyword evidence="11 12" id="KW-0472">Membrane</keyword>
<gene>
    <name evidence="15" type="ORF">D1970_19335</name>
</gene>
<comment type="caution">
    <text evidence="15">The sequence shown here is derived from an EMBL/GenBank/DDBJ whole genome shotgun (WGS) entry which is preliminary data.</text>
</comment>
<keyword evidence="12" id="KW-0812">Transmembrane</keyword>
<dbReference type="GO" id="GO:0005886">
    <property type="term" value="C:plasma membrane"/>
    <property type="evidence" value="ECO:0007669"/>
    <property type="project" value="UniProtKB-SubCell"/>
</dbReference>
<feature type="transmembrane region" description="Helical" evidence="12">
    <location>
        <begin position="266"/>
        <end position="285"/>
    </location>
</feature>
<protein>
    <recommendedName>
        <fullName evidence="3">histidine kinase</fullName>
        <ecNumber evidence="3">2.7.13.3</ecNumber>
    </recommendedName>
</protein>
<evidence type="ECO:0000259" key="14">
    <source>
        <dbReference type="PROSITE" id="PS50885"/>
    </source>
</evidence>
<dbReference type="Pfam" id="PF00512">
    <property type="entry name" value="HisKA"/>
    <property type="match status" value="1"/>
</dbReference>
<accession>A0A398B3L4</accession>
<keyword evidence="5" id="KW-0597">Phosphoprotein</keyword>
<name>A0A398B3L4_9BACI</name>
<sequence length="695" mass="78690">MIGILRSWLLTQPIRNKVLVFGVVMSSIPLILISLYYYSFVKSDLEERIIEKQSLILKNLSREIEVDFDQTWRLINERAGVNQLYDHTESNYYNLLHESGSIEEVVVTNEQGYVEKRVSRYELNLPGKEKWLPESMMLKLQTNDQAYGKVEFNPYGQPVIKLAVPFTENGRQKTLGVVLQLQKIIGKISSLRQDHSSYIYLVDSNERIIAHQDYSRLWRKQPNEKSDDVVGVKSKLDDLGWTLVMEQPESTAYAPIKQMVQNGMSAAVLVILVVSLISVSAGLYFTNPIVKIDQAMNLLKQGRGSTRISINRKDELGKLANSFNEMSNELVLKSRQLEQEKERLEVVVNGNGAGMALVTKDYKITWMNPVLRNWFKNDSLSLPCYALIGGESAPCEDCPIYDPNSKSLQDKRLKFKTNNDEDKTFRHRVFPLNHAIEGEGEFLVVVEDITEQQLVEEKMVQTDKLSALGIMASSFAHEVNNPLATINAYAEDLLDRIDVEDETMSEGETEHYLRVIQQNIERCKRITGNLLNFSRKQEWNAEVFDIQEIIDSSISLVDYQLKKNKIHLTLSIEENLPGIRGDGLKLMQVMVNLINNAVDAMEEEEERKLIISALKSKGGILLKVEDSGNGISPEIIPRLFDPFFTTKSAGKGTGLGLSVCYGIIQQFGGSIEVESKCEEGSVFKLFLPLSEGKGR</sequence>
<evidence type="ECO:0000256" key="8">
    <source>
        <dbReference type="ARBA" id="ARBA00022777"/>
    </source>
</evidence>
<dbReference type="Gene3D" id="1.10.8.500">
    <property type="entry name" value="HAMP domain in histidine kinase"/>
    <property type="match status" value="1"/>
</dbReference>
<keyword evidence="8" id="KW-0418">Kinase</keyword>
<dbReference type="SUPFAM" id="SSF55785">
    <property type="entry name" value="PYP-like sensor domain (PAS domain)"/>
    <property type="match status" value="1"/>
</dbReference>
<comment type="subcellular location">
    <subcellularLocation>
        <location evidence="2">Cell membrane</location>
        <topology evidence="2">Multi-pass membrane protein</topology>
    </subcellularLocation>
</comment>
<dbReference type="Pfam" id="PF00672">
    <property type="entry name" value="HAMP"/>
    <property type="match status" value="1"/>
</dbReference>
<feature type="transmembrane region" description="Helical" evidence="12">
    <location>
        <begin position="18"/>
        <end position="38"/>
    </location>
</feature>
<comment type="catalytic activity">
    <reaction evidence="1">
        <text>ATP + protein L-histidine = ADP + protein N-phospho-L-histidine.</text>
        <dbReference type="EC" id="2.7.13.3"/>
    </reaction>
</comment>
<dbReference type="InterPro" id="IPR004358">
    <property type="entry name" value="Sig_transdc_His_kin-like_C"/>
</dbReference>
<dbReference type="Gene3D" id="3.30.450.20">
    <property type="entry name" value="PAS domain"/>
    <property type="match status" value="2"/>
</dbReference>
<dbReference type="InterPro" id="IPR035965">
    <property type="entry name" value="PAS-like_dom_sf"/>
</dbReference>
<evidence type="ECO:0000256" key="3">
    <source>
        <dbReference type="ARBA" id="ARBA00012438"/>
    </source>
</evidence>
<keyword evidence="12" id="KW-1133">Transmembrane helix</keyword>
<feature type="domain" description="HAMP" evidence="14">
    <location>
        <begin position="283"/>
        <end position="335"/>
    </location>
</feature>
<dbReference type="Pfam" id="PF02518">
    <property type="entry name" value="HATPase_c"/>
    <property type="match status" value="1"/>
</dbReference>
<keyword evidence="9" id="KW-0067">ATP-binding</keyword>
<dbReference type="InterPro" id="IPR003660">
    <property type="entry name" value="HAMP_dom"/>
</dbReference>
<dbReference type="SMART" id="SM00387">
    <property type="entry name" value="HATPase_c"/>
    <property type="match status" value="1"/>
</dbReference>
<dbReference type="PANTHER" id="PTHR43065">
    <property type="entry name" value="SENSOR HISTIDINE KINASE"/>
    <property type="match status" value="1"/>
</dbReference>
<proteinExistence type="predicted"/>
<dbReference type="PANTHER" id="PTHR43065:SF10">
    <property type="entry name" value="PEROXIDE STRESS-ACTIVATED HISTIDINE KINASE MAK3"/>
    <property type="match status" value="1"/>
</dbReference>
<dbReference type="CDD" id="cd06225">
    <property type="entry name" value="HAMP"/>
    <property type="match status" value="1"/>
</dbReference>
<evidence type="ECO:0000256" key="5">
    <source>
        <dbReference type="ARBA" id="ARBA00022553"/>
    </source>
</evidence>
<dbReference type="InterPro" id="IPR036097">
    <property type="entry name" value="HisK_dim/P_sf"/>
</dbReference>
<evidence type="ECO:0000256" key="2">
    <source>
        <dbReference type="ARBA" id="ARBA00004651"/>
    </source>
</evidence>
<keyword evidence="7" id="KW-0547">Nucleotide-binding</keyword>
<dbReference type="SUPFAM" id="SSF158472">
    <property type="entry name" value="HAMP domain-like"/>
    <property type="match status" value="1"/>
</dbReference>
<dbReference type="InterPro" id="IPR036890">
    <property type="entry name" value="HATPase_C_sf"/>
</dbReference>
<evidence type="ECO:0000256" key="6">
    <source>
        <dbReference type="ARBA" id="ARBA00022679"/>
    </source>
</evidence>
<dbReference type="OrthoDB" id="9815750at2"/>
<feature type="domain" description="Histidine kinase" evidence="13">
    <location>
        <begin position="474"/>
        <end position="691"/>
    </location>
</feature>
<keyword evidence="16" id="KW-1185">Reference proteome</keyword>
<dbReference type="SUPFAM" id="SSF55874">
    <property type="entry name" value="ATPase domain of HSP90 chaperone/DNA topoisomerase II/histidine kinase"/>
    <property type="match status" value="1"/>
</dbReference>
<dbReference type="CDD" id="cd00082">
    <property type="entry name" value="HisKA"/>
    <property type="match status" value="1"/>
</dbReference>
<reference evidence="15 16" key="1">
    <citation type="submission" date="2018-08" db="EMBL/GenBank/DDBJ databases">
        <title>Bacillus jemisoniae sp. nov., Bacillus chryseoplanitiae sp. nov., Bacillus resnikiae sp. nov., and Bacillus frankliniae sp. nov., isolated from Viking spacecraft and associated surfaces.</title>
        <authorList>
            <person name="Seuylemezian A."/>
            <person name="Vaishampayan P."/>
        </authorList>
    </citation>
    <scope>NUCLEOTIDE SEQUENCE [LARGE SCALE GENOMIC DNA]</scope>
    <source>
        <strain evidence="15 16">JJ-247</strain>
    </source>
</reference>
<evidence type="ECO:0000256" key="7">
    <source>
        <dbReference type="ARBA" id="ARBA00022741"/>
    </source>
</evidence>
<dbReference type="GO" id="GO:0000155">
    <property type="term" value="F:phosphorelay sensor kinase activity"/>
    <property type="evidence" value="ECO:0007669"/>
    <property type="project" value="InterPro"/>
</dbReference>
<evidence type="ECO:0000256" key="12">
    <source>
        <dbReference type="SAM" id="Phobius"/>
    </source>
</evidence>
<dbReference type="InterPro" id="IPR005467">
    <property type="entry name" value="His_kinase_dom"/>
</dbReference>